<feature type="compositionally biased region" description="Basic and acidic residues" evidence="1">
    <location>
        <begin position="168"/>
        <end position="178"/>
    </location>
</feature>
<feature type="region of interest" description="Disordered" evidence="1">
    <location>
        <begin position="140"/>
        <end position="178"/>
    </location>
</feature>
<dbReference type="Proteomes" id="UP000007755">
    <property type="component" value="Unassembled WGS sequence"/>
</dbReference>
<evidence type="ECO:0000256" key="1">
    <source>
        <dbReference type="SAM" id="MobiDB-lite"/>
    </source>
</evidence>
<gene>
    <name evidence="2" type="ORF">G5I_14344</name>
</gene>
<organism evidence="3">
    <name type="scientific">Acromyrmex echinatior</name>
    <name type="common">Panamanian leafcutter ant</name>
    <name type="synonym">Acromyrmex octospinosus echinatior</name>
    <dbReference type="NCBI Taxonomy" id="103372"/>
    <lineage>
        <taxon>Eukaryota</taxon>
        <taxon>Metazoa</taxon>
        <taxon>Ecdysozoa</taxon>
        <taxon>Arthropoda</taxon>
        <taxon>Hexapoda</taxon>
        <taxon>Insecta</taxon>
        <taxon>Pterygota</taxon>
        <taxon>Neoptera</taxon>
        <taxon>Endopterygota</taxon>
        <taxon>Hymenoptera</taxon>
        <taxon>Apocrita</taxon>
        <taxon>Aculeata</taxon>
        <taxon>Formicoidea</taxon>
        <taxon>Formicidae</taxon>
        <taxon>Myrmicinae</taxon>
        <taxon>Acromyrmex</taxon>
    </lineage>
</organism>
<protein>
    <submittedName>
        <fullName evidence="2">Uncharacterized protein</fullName>
    </submittedName>
</protein>
<sequence length="178" mass="19545">MAGLLALEEWPKGAITWVRDVYTVLAPGIGRPLSSSSPALVYIWQLREGTLAENGLQNDSRLTLLPSVETGLLRYDGLISQVFITDFYCRDLSDRNETGSGSDFHLPSRQVVEFPAGSSCSHDGLRRRLVFPSRPRLQPGFSRTWHTGSPSWNGSSLVEDAGDSGNEESVHGGADKRR</sequence>
<feature type="compositionally biased region" description="Polar residues" evidence="1">
    <location>
        <begin position="144"/>
        <end position="156"/>
    </location>
</feature>
<evidence type="ECO:0000313" key="3">
    <source>
        <dbReference type="Proteomes" id="UP000007755"/>
    </source>
</evidence>
<proteinExistence type="predicted"/>
<dbReference type="EMBL" id="GL888840">
    <property type="protein sequence ID" value="EGI57603.1"/>
    <property type="molecule type" value="Genomic_DNA"/>
</dbReference>
<dbReference type="InParanoid" id="F4X7G5"/>
<name>F4X7G5_ACREC</name>
<accession>F4X7G5</accession>
<keyword evidence="3" id="KW-1185">Reference proteome</keyword>
<evidence type="ECO:0000313" key="2">
    <source>
        <dbReference type="EMBL" id="EGI57603.1"/>
    </source>
</evidence>
<reference evidence="2" key="1">
    <citation type="submission" date="2011-02" db="EMBL/GenBank/DDBJ databases">
        <title>The genome of the leaf-cutting ant Acromyrmex echinatior suggests key adaptations to social evolution and fungus farming.</title>
        <authorList>
            <person name="Nygaard S."/>
            <person name="Zhang G."/>
        </authorList>
    </citation>
    <scope>NUCLEOTIDE SEQUENCE</scope>
</reference>
<dbReference type="AlphaFoldDB" id="F4X7G5"/>